<evidence type="ECO:0000313" key="1">
    <source>
        <dbReference type="EMBL" id="KJY81630.1"/>
    </source>
</evidence>
<dbReference type="Proteomes" id="UP000033673">
    <property type="component" value="Unassembled WGS sequence"/>
</dbReference>
<keyword evidence="2" id="KW-1185">Reference proteome</keyword>
<dbReference type="RefSeq" id="WP_045956959.1">
    <property type="nucleotide sequence ID" value="NZ_JXXV01000033.1"/>
</dbReference>
<proteinExistence type="predicted"/>
<dbReference type="PATRIC" id="fig|579748.3.peg.3531"/>
<evidence type="ECO:0000313" key="2">
    <source>
        <dbReference type="Proteomes" id="UP000033673"/>
    </source>
</evidence>
<dbReference type="OrthoDB" id="5348860at2"/>
<protein>
    <submittedName>
        <fullName evidence="1">Membrane protein</fullName>
    </submittedName>
</protein>
<accession>A0A0F4NEU6</accession>
<dbReference type="PROSITE" id="PS51257">
    <property type="entry name" value="PROKAR_LIPOPROTEIN"/>
    <property type="match status" value="1"/>
</dbReference>
<gene>
    <name evidence="1" type="ORF">TW81_17115</name>
</gene>
<dbReference type="STRING" id="579748.TW81_17115"/>
<organism evidence="1 2">
    <name type="scientific">Vibrio galatheae</name>
    <dbReference type="NCBI Taxonomy" id="579748"/>
    <lineage>
        <taxon>Bacteria</taxon>
        <taxon>Pseudomonadati</taxon>
        <taxon>Pseudomonadota</taxon>
        <taxon>Gammaproteobacteria</taxon>
        <taxon>Vibrionales</taxon>
        <taxon>Vibrionaceae</taxon>
        <taxon>Vibrio</taxon>
    </lineage>
</organism>
<comment type="caution">
    <text evidence="1">The sequence shown here is derived from an EMBL/GenBank/DDBJ whole genome shotgun (WGS) entry which is preliminary data.</text>
</comment>
<sequence>MKALQNPVVVLTLLALQACSTSNDVSSSQAVANASLDKPDTVKVPTFIMRGEVVLGHEVRSITPCGSQQQYWLDLSDDKFQQALTLVRSPYAPLYGEVVGHLTTGQTDGFVSDYSARFVVESVNILSAENPKRCNQAAKPTTAFGNEPSWSVSFANNQLIFQTPGNEQQSLALTSSRIEPDRRRYQFERGSLELKQNSCVDGMSDSLYGWSATLNLDDTRYKGCATLSNQDATQSWVGEYRASSTKSSNFSVTLKVFPDHSAITRYGYSTGESDSVESGFWQQLNPNQIQVVMTHHQQQPLLSQRIFTRDGKQLSANQEKVGNLIYPIADGGLTLFKSEPSAEKAGEQSTPQAILSSAEFNPQVDKAIRSYLKSVNTDPTGTRYRWLAYDLNGDGNKELLVQLDWCGSGGCTLLIFENVQQQWHFNSRVTQVRTPINLGLQHSNGWHDLVFFVSGGGAVPNQHVLRYQGDRYPLNPSTAPVADYDQISPIQLFSDGQTPQQRGVTL</sequence>
<dbReference type="AlphaFoldDB" id="A0A0F4NEU6"/>
<reference evidence="1 2" key="1">
    <citation type="journal article" date="2015" name="BMC Genomics">
        <title>Genome mining reveals unlocked bioactive potential of marine Gram-negative bacteria.</title>
        <authorList>
            <person name="Machado H."/>
            <person name="Sonnenschein E.C."/>
            <person name="Melchiorsen J."/>
            <person name="Gram L."/>
        </authorList>
    </citation>
    <scope>NUCLEOTIDE SEQUENCE [LARGE SCALE GENOMIC DNA]</scope>
    <source>
        <strain evidence="1 2">S2757</strain>
    </source>
</reference>
<dbReference type="EMBL" id="JXXV01000033">
    <property type="protein sequence ID" value="KJY81630.1"/>
    <property type="molecule type" value="Genomic_DNA"/>
</dbReference>
<name>A0A0F4NEU6_9VIBR</name>